<evidence type="ECO:0000313" key="4">
    <source>
        <dbReference type="EMBL" id="KIM66926.1"/>
    </source>
</evidence>
<dbReference type="SMART" id="SM00369">
    <property type="entry name" value="LRR_TYP"/>
    <property type="match status" value="5"/>
</dbReference>
<dbReference type="PANTHER" id="PTHR47566:SF1">
    <property type="entry name" value="PROTEIN NUD1"/>
    <property type="match status" value="1"/>
</dbReference>
<evidence type="ECO:0008006" key="6">
    <source>
        <dbReference type="Google" id="ProtNLM"/>
    </source>
</evidence>
<dbReference type="EMBL" id="KN822015">
    <property type="protein sequence ID" value="KIM66926.1"/>
    <property type="molecule type" value="Genomic_DNA"/>
</dbReference>
<feature type="compositionally biased region" description="Low complexity" evidence="3">
    <location>
        <begin position="500"/>
        <end position="515"/>
    </location>
</feature>
<dbReference type="InterPro" id="IPR032675">
    <property type="entry name" value="LRR_dom_sf"/>
</dbReference>
<keyword evidence="2" id="KW-0677">Repeat</keyword>
<reference evidence="5" key="2">
    <citation type="submission" date="2015-01" db="EMBL/GenBank/DDBJ databases">
        <title>Evolutionary Origins and Diversification of the Mycorrhizal Mutualists.</title>
        <authorList>
            <consortium name="DOE Joint Genome Institute"/>
            <consortium name="Mycorrhizal Genomics Consortium"/>
            <person name="Kohler A."/>
            <person name="Kuo A."/>
            <person name="Nagy L.G."/>
            <person name="Floudas D."/>
            <person name="Copeland A."/>
            <person name="Barry K.W."/>
            <person name="Cichocki N."/>
            <person name="Veneault-Fourrey C."/>
            <person name="LaButti K."/>
            <person name="Lindquist E.A."/>
            <person name="Lipzen A."/>
            <person name="Lundell T."/>
            <person name="Morin E."/>
            <person name="Murat C."/>
            <person name="Riley R."/>
            <person name="Ohm R."/>
            <person name="Sun H."/>
            <person name="Tunlid A."/>
            <person name="Henrissat B."/>
            <person name="Grigoriev I.V."/>
            <person name="Hibbett D.S."/>
            <person name="Martin F."/>
        </authorList>
    </citation>
    <scope>NUCLEOTIDE SEQUENCE [LARGE SCALE GENOMIC DNA]</scope>
    <source>
        <strain evidence="5">Foug A</strain>
    </source>
</reference>
<accession>A0A0C3EG77</accession>
<dbReference type="InterPro" id="IPR052574">
    <property type="entry name" value="CDIRP"/>
</dbReference>
<dbReference type="GO" id="GO:1902412">
    <property type="term" value="P:regulation of mitotic cytokinesis"/>
    <property type="evidence" value="ECO:0007669"/>
    <property type="project" value="TreeGrafter"/>
</dbReference>
<evidence type="ECO:0000256" key="2">
    <source>
        <dbReference type="ARBA" id="ARBA00022737"/>
    </source>
</evidence>
<dbReference type="InParanoid" id="A0A0C3EG77"/>
<dbReference type="PANTHER" id="PTHR47566">
    <property type="match status" value="1"/>
</dbReference>
<dbReference type="InterPro" id="IPR001611">
    <property type="entry name" value="Leu-rich_rpt"/>
</dbReference>
<dbReference type="InterPro" id="IPR003591">
    <property type="entry name" value="Leu-rich_rpt_typical-subtyp"/>
</dbReference>
<dbReference type="Pfam" id="PF13855">
    <property type="entry name" value="LRR_8"/>
    <property type="match status" value="2"/>
</dbReference>
<organism evidence="4 5">
    <name type="scientific">Scleroderma citrinum Foug A</name>
    <dbReference type="NCBI Taxonomy" id="1036808"/>
    <lineage>
        <taxon>Eukaryota</taxon>
        <taxon>Fungi</taxon>
        <taxon>Dikarya</taxon>
        <taxon>Basidiomycota</taxon>
        <taxon>Agaricomycotina</taxon>
        <taxon>Agaricomycetes</taxon>
        <taxon>Agaricomycetidae</taxon>
        <taxon>Boletales</taxon>
        <taxon>Sclerodermatineae</taxon>
        <taxon>Sclerodermataceae</taxon>
        <taxon>Scleroderma</taxon>
    </lineage>
</organism>
<feature type="region of interest" description="Disordered" evidence="3">
    <location>
        <begin position="499"/>
        <end position="521"/>
    </location>
</feature>
<evidence type="ECO:0000313" key="5">
    <source>
        <dbReference type="Proteomes" id="UP000053989"/>
    </source>
</evidence>
<proteinExistence type="predicted"/>
<keyword evidence="5" id="KW-1185">Reference proteome</keyword>
<sequence length="521" mass="58076">MAVVDSSGTSRRLFSTSQRSSFTDQDSRMNATFLTECSFGLAHDKLVQVITDVQPFEPYWEELSSIDLSRQSLESVARLKEFMPRLDSLMFGVPGSVRTLSVASNLLTGVTSFSHLLNIENLDISHNDIDSLTQLQCLRHLRELRADGNKITSLDGLQKLEGLTKLSVQGNLIREVDLSLYRWAKLEMLNLSQNRLHQICGLASSLPGLIALNIDGNALEQIEPGGAMPRLRILRASNNRLQTLNVAPFGNVRTLYVDNNFLGGLVKAERLGKVENLSMRNQSCRDFHLPTRQFRDVKRLYLSGNKLRSDFIDEPCYNLIYLEVAACRLTGLPKELARLVPNLRVLNLNYNFLEDVTALEGLTRMKKLTMIGSRLRGTKPLIRVLQRMPEVEMVDVRMNPCTLGWYLPLLVRDVPGALQPSENGDEHEPGQGHARGCGWQELDAKFRSSLPDDVYVGRLGYRGLVMRACPRMRMLDGVEVTEKERTKANHLLQGILSRQAKSIKGSGKSGPAGSSADGGGS</sequence>
<dbReference type="STRING" id="1036808.A0A0C3EG77"/>
<reference evidence="4 5" key="1">
    <citation type="submission" date="2014-04" db="EMBL/GenBank/DDBJ databases">
        <authorList>
            <consortium name="DOE Joint Genome Institute"/>
            <person name="Kuo A."/>
            <person name="Kohler A."/>
            <person name="Nagy L.G."/>
            <person name="Floudas D."/>
            <person name="Copeland A."/>
            <person name="Barry K.W."/>
            <person name="Cichocki N."/>
            <person name="Veneault-Fourrey C."/>
            <person name="LaButti K."/>
            <person name="Lindquist E.A."/>
            <person name="Lipzen A."/>
            <person name="Lundell T."/>
            <person name="Morin E."/>
            <person name="Murat C."/>
            <person name="Sun H."/>
            <person name="Tunlid A."/>
            <person name="Henrissat B."/>
            <person name="Grigoriev I.V."/>
            <person name="Hibbett D.S."/>
            <person name="Martin F."/>
            <person name="Nordberg H.P."/>
            <person name="Cantor M.N."/>
            <person name="Hua S.X."/>
        </authorList>
    </citation>
    <scope>NUCLEOTIDE SEQUENCE [LARGE SCALE GENOMIC DNA]</scope>
    <source>
        <strain evidence="4 5">Foug A</strain>
    </source>
</reference>
<evidence type="ECO:0000256" key="3">
    <source>
        <dbReference type="SAM" id="MobiDB-lite"/>
    </source>
</evidence>
<dbReference type="AlphaFoldDB" id="A0A0C3EG77"/>
<evidence type="ECO:0000256" key="1">
    <source>
        <dbReference type="ARBA" id="ARBA00022614"/>
    </source>
</evidence>
<name>A0A0C3EG77_9AGAM</name>
<dbReference type="Proteomes" id="UP000053989">
    <property type="component" value="Unassembled WGS sequence"/>
</dbReference>
<dbReference type="SMART" id="SM00365">
    <property type="entry name" value="LRR_SD22"/>
    <property type="match status" value="4"/>
</dbReference>
<dbReference type="GO" id="GO:0061499">
    <property type="term" value="C:outer plaque of mitotic spindle pole body"/>
    <property type="evidence" value="ECO:0007669"/>
    <property type="project" value="TreeGrafter"/>
</dbReference>
<feature type="region of interest" description="Disordered" evidence="3">
    <location>
        <begin position="417"/>
        <end position="436"/>
    </location>
</feature>
<dbReference type="Gene3D" id="3.80.10.10">
    <property type="entry name" value="Ribonuclease Inhibitor"/>
    <property type="match status" value="3"/>
</dbReference>
<keyword evidence="1" id="KW-0433">Leucine-rich repeat</keyword>
<protein>
    <recommendedName>
        <fullName evidence="6">L domain-like protein</fullName>
    </recommendedName>
</protein>
<dbReference type="OrthoDB" id="7451790at2759"/>
<dbReference type="SUPFAM" id="SSF52058">
    <property type="entry name" value="L domain-like"/>
    <property type="match status" value="1"/>
</dbReference>
<dbReference type="GO" id="GO:0031028">
    <property type="term" value="P:septation initiation signaling"/>
    <property type="evidence" value="ECO:0007669"/>
    <property type="project" value="TreeGrafter"/>
</dbReference>
<dbReference type="HOGENOM" id="CLU_008915_1_0_1"/>
<dbReference type="PROSITE" id="PS51450">
    <property type="entry name" value="LRR"/>
    <property type="match status" value="4"/>
</dbReference>
<dbReference type="GO" id="GO:0035591">
    <property type="term" value="F:signaling adaptor activity"/>
    <property type="evidence" value="ECO:0007669"/>
    <property type="project" value="TreeGrafter"/>
</dbReference>
<gene>
    <name evidence="4" type="ORF">SCLCIDRAFT_109376</name>
</gene>